<keyword evidence="3" id="KW-0378">Hydrolase</keyword>
<feature type="domain" description="Endonuclease/exonuclease/phosphatase" evidence="2">
    <location>
        <begin position="144"/>
        <end position="332"/>
    </location>
</feature>
<feature type="transmembrane region" description="Helical" evidence="1">
    <location>
        <begin position="93"/>
        <end position="110"/>
    </location>
</feature>
<dbReference type="Proteomes" id="UP000317171">
    <property type="component" value="Chromosome"/>
</dbReference>
<dbReference type="EMBL" id="CP036269">
    <property type="protein sequence ID" value="QDT42268.1"/>
    <property type="molecule type" value="Genomic_DNA"/>
</dbReference>
<dbReference type="GO" id="GO:0004519">
    <property type="term" value="F:endonuclease activity"/>
    <property type="evidence" value="ECO:0007669"/>
    <property type="project" value="UniProtKB-KW"/>
</dbReference>
<evidence type="ECO:0000313" key="3">
    <source>
        <dbReference type="EMBL" id="QDT42268.1"/>
    </source>
</evidence>
<keyword evidence="3" id="KW-0269">Exonuclease</keyword>
<dbReference type="AlphaFoldDB" id="A0A517REG6"/>
<keyword evidence="3" id="KW-0540">Nuclease</keyword>
<feature type="transmembrane region" description="Helical" evidence="1">
    <location>
        <begin position="30"/>
        <end position="52"/>
    </location>
</feature>
<keyword evidence="1" id="KW-0472">Membrane</keyword>
<evidence type="ECO:0000259" key="2">
    <source>
        <dbReference type="Pfam" id="PF03372"/>
    </source>
</evidence>
<evidence type="ECO:0000256" key="1">
    <source>
        <dbReference type="SAM" id="Phobius"/>
    </source>
</evidence>
<evidence type="ECO:0000313" key="4">
    <source>
        <dbReference type="Proteomes" id="UP000317171"/>
    </source>
</evidence>
<keyword evidence="3" id="KW-0255">Endonuclease</keyword>
<feature type="transmembrane region" description="Helical" evidence="1">
    <location>
        <begin position="64"/>
        <end position="87"/>
    </location>
</feature>
<protein>
    <submittedName>
        <fullName evidence="3">Endonuclease/Exonuclease/phosphatase family protein</fullName>
    </submittedName>
</protein>
<dbReference type="InterPro" id="IPR036691">
    <property type="entry name" value="Endo/exonu/phosph_ase_sf"/>
</dbReference>
<dbReference type="Gene3D" id="3.60.10.10">
    <property type="entry name" value="Endonuclease/exonuclease/phosphatase"/>
    <property type="match status" value="1"/>
</dbReference>
<dbReference type="Pfam" id="PF03372">
    <property type="entry name" value="Exo_endo_phos"/>
    <property type="match status" value="1"/>
</dbReference>
<dbReference type="OrthoDB" id="243209at2"/>
<keyword evidence="1" id="KW-1133">Transmembrane helix</keyword>
<reference evidence="3 4" key="1">
    <citation type="submission" date="2019-02" db="EMBL/GenBank/DDBJ databases">
        <title>Deep-cultivation of Planctomycetes and their phenomic and genomic characterization uncovers novel biology.</title>
        <authorList>
            <person name="Wiegand S."/>
            <person name="Jogler M."/>
            <person name="Boedeker C."/>
            <person name="Pinto D."/>
            <person name="Vollmers J."/>
            <person name="Rivas-Marin E."/>
            <person name="Kohn T."/>
            <person name="Peeters S.H."/>
            <person name="Heuer A."/>
            <person name="Rast P."/>
            <person name="Oberbeckmann S."/>
            <person name="Bunk B."/>
            <person name="Jeske O."/>
            <person name="Meyerdierks A."/>
            <person name="Storesund J.E."/>
            <person name="Kallscheuer N."/>
            <person name="Luecker S."/>
            <person name="Lage O.M."/>
            <person name="Pohl T."/>
            <person name="Merkel B.J."/>
            <person name="Hornburger P."/>
            <person name="Mueller R.-W."/>
            <person name="Bruemmer F."/>
            <person name="Labrenz M."/>
            <person name="Spormann A.M."/>
            <person name="Op den Camp H."/>
            <person name="Overmann J."/>
            <person name="Amann R."/>
            <person name="Jetten M.S.M."/>
            <person name="Mascher T."/>
            <person name="Medema M.H."/>
            <person name="Devos D.P."/>
            <person name="Kaster A.-K."/>
            <person name="Ovreas L."/>
            <person name="Rohde M."/>
            <person name="Galperin M.Y."/>
            <person name="Jogler C."/>
        </authorList>
    </citation>
    <scope>NUCLEOTIDE SEQUENCE [LARGE SCALE GENOMIC DNA]</scope>
    <source>
        <strain evidence="3 4">Pan241w</strain>
    </source>
</reference>
<name>A0A517REG6_9PLAN</name>
<dbReference type="InterPro" id="IPR005135">
    <property type="entry name" value="Endo/exonuclease/phosphatase"/>
</dbReference>
<dbReference type="KEGG" id="gaz:Pan241w_23510"/>
<keyword evidence="1" id="KW-0812">Transmembrane</keyword>
<dbReference type="SUPFAM" id="SSF56219">
    <property type="entry name" value="DNase I-like"/>
    <property type="match status" value="1"/>
</dbReference>
<gene>
    <name evidence="3" type="ORF">Pan241w_23510</name>
</gene>
<proteinExistence type="predicted"/>
<keyword evidence="4" id="KW-1185">Reference proteome</keyword>
<accession>A0A517REG6</accession>
<dbReference type="GO" id="GO:0004527">
    <property type="term" value="F:exonuclease activity"/>
    <property type="evidence" value="ECO:0007669"/>
    <property type="project" value="UniProtKB-KW"/>
</dbReference>
<sequence length="347" mass="38964">MNAGPSDNRTKKHSDSATQTVPAASGRLRIWLLKLLILILSASWVLAIIIRLTVRDAGGLVPRLVFYLSPLILLSLGAASVFILSWYVRWHRISLVWLFLTLLVGSWCWNSQFQRHDTPSNTPEQTPPVIRVLFWNIGDRIWGMERVLDELRAVDADLIGLVEAGADSDKMKLFWKESFPEHPYQFVKEGLVILSRFPISNQNSGALAKMGKYESVDLTISQAPQGIVSVYLVDIRSDILRSRKFALQELANLVSAKSDRPILVLGDFNTPSDSVHFDPVRAQLKNSLESAGNGYMATWPLPLPVLDLDGIWANQLIKVLSAENRWTWVSDHRPVVTLVEFSSLPTD</sequence>
<organism evidence="3 4">
    <name type="scientific">Gimesia alba</name>
    <dbReference type="NCBI Taxonomy" id="2527973"/>
    <lineage>
        <taxon>Bacteria</taxon>
        <taxon>Pseudomonadati</taxon>
        <taxon>Planctomycetota</taxon>
        <taxon>Planctomycetia</taxon>
        <taxon>Planctomycetales</taxon>
        <taxon>Planctomycetaceae</taxon>
        <taxon>Gimesia</taxon>
    </lineage>
</organism>